<protein>
    <submittedName>
        <fullName evidence="2">Uncharacterized protein</fullName>
    </submittedName>
</protein>
<dbReference type="AlphaFoldDB" id="A0A6L5QGF6"/>
<accession>A0A6L5QGF6</accession>
<sequence>MQLHKITIAFCALCVSAPSWSSGDNDLWILPTAIACLAQYPELSNTRLGTNLINSDKLQQHINKAKAVLASNPWQGRALCDELMPMKRDPQRDDQTYLNNMRDRHLDTLKALTERFPDGWSFSQQPK</sequence>
<evidence type="ECO:0000256" key="1">
    <source>
        <dbReference type="SAM" id="SignalP"/>
    </source>
</evidence>
<evidence type="ECO:0000313" key="2">
    <source>
        <dbReference type="EMBL" id="MRX08796.1"/>
    </source>
</evidence>
<dbReference type="Proteomes" id="UP000481037">
    <property type="component" value="Unassembled WGS sequence"/>
</dbReference>
<gene>
    <name evidence="2" type="ORF">GJ697_13205</name>
</gene>
<organism evidence="2 3">
    <name type="scientific">Duganella alba</name>
    <dbReference type="NCBI Taxonomy" id="2666081"/>
    <lineage>
        <taxon>Bacteria</taxon>
        <taxon>Pseudomonadati</taxon>
        <taxon>Pseudomonadota</taxon>
        <taxon>Betaproteobacteria</taxon>
        <taxon>Burkholderiales</taxon>
        <taxon>Oxalobacteraceae</taxon>
        <taxon>Telluria group</taxon>
        <taxon>Duganella</taxon>
    </lineage>
</organism>
<feature type="signal peptide" evidence="1">
    <location>
        <begin position="1"/>
        <end position="21"/>
    </location>
</feature>
<feature type="chain" id="PRO_5026760624" evidence="1">
    <location>
        <begin position="22"/>
        <end position="127"/>
    </location>
</feature>
<dbReference type="EMBL" id="WKJM01000009">
    <property type="protein sequence ID" value="MRX08796.1"/>
    <property type="molecule type" value="Genomic_DNA"/>
</dbReference>
<proteinExistence type="predicted"/>
<keyword evidence="3" id="KW-1185">Reference proteome</keyword>
<dbReference type="RefSeq" id="WP_154368173.1">
    <property type="nucleotide sequence ID" value="NZ_WKJM01000009.1"/>
</dbReference>
<keyword evidence="1" id="KW-0732">Signal</keyword>
<comment type="caution">
    <text evidence="2">The sequence shown here is derived from an EMBL/GenBank/DDBJ whole genome shotgun (WGS) entry which is preliminary data.</text>
</comment>
<name>A0A6L5QGF6_9BURK</name>
<evidence type="ECO:0000313" key="3">
    <source>
        <dbReference type="Proteomes" id="UP000481037"/>
    </source>
</evidence>
<reference evidence="2 3" key="1">
    <citation type="submission" date="2019-11" db="EMBL/GenBank/DDBJ databases">
        <title>Novel species isolated from a subtropical stream in China.</title>
        <authorList>
            <person name="Lu H."/>
        </authorList>
    </citation>
    <scope>NUCLEOTIDE SEQUENCE [LARGE SCALE GENOMIC DNA]</scope>
    <source>
        <strain evidence="2 3">FT25W</strain>
    </source>
</reference>